<gene>
    <name evidence="2" type="ORF">SAMN04489842_0032</name>
</gene>
<reference evidence="3" key="1">
    <citation type="submission" date="2016-10" db="EMBL/GenBank/DDBJ databases">
        <authorList>
            <person name="Varghese N."/>
            <person name="Submissions S."/>
        </authorList>
    </citation>
    <scope>NUCLEOTIDE SEQUENCE [LARGE SCALE GENOMIC DNA]</scope>
    <source>
        <strain evidence="3">DSM 24767</strain>
    </source>
</reference>
<dbReference type="RefSeq" id="WP_090375609.1">
    <property type="nucleotide sequence ID" value="NZ_FNLC01000001.1"/>
</dbReference>
<feature type="domain" description="DUF7344" evidence="1">
    <location>
        <begin position="20"/>
        <end position="97"/>
    </location>
</feature>
<dbReference type="AlphaFoldDB" id="A0A1H0YW76"/>
<evidence type="ECO:0000313" key="3">
    <source>
        <dbReference type="Proteomes" id="UP000198848"/>
    </source>
</evidence>
<accession>A0A1H0YW76</accession>
<dbReference type="InterPro" id="IPR036388">
    <property type="entry name" value="WH-like_DNA-bd_sf"/>
</dbReference>
<evidence type="ECO:0000313" key="2">
    <source>
        <dbReference type="EMBL" id="SDQ19442.1"/>
    </source>
</evidence>
<proteinExistence type="predicted"/>
<dbReference type="Proteomes" id="UP000198848">
    <property type="component" value="Unassembled WGS sequence"/>
</dbReference>
<organism evidence="2 3">
    <name type="scientific">Natronobacterium texcoconense</name>
    <dbReference type="NCBI Taxonomy" id="1095778"/>
    <lineage>
        <taxon>Archaea</taxon>
        <taxon>Methanobacteriati</taxon>
        <taxon>Methanobacteriota</taxon>
        <taxon>Stenosarchaea group</taxon>
        <taxon>Halobacteria</taxon>
        <taxon>Halobacteriales</taxon>
        <taxon>Natrialbaceae</taxon>
        <taxon>Natronobacterium</taxon>
    </lineage>
</organism>
<dbReference type="Pfam" id="PF24035">
    <property type="entry name" value="DUF7344"/>
    <property type="match status" value="1"/>
</dbReference>
<dbReference type="EMBL" id="FNLC01000001">
    <property type="protein sequence ID" value="SDQ19442.1"/>
    <property type="molecule type" value="Genomic_DNA"/>
</dbReference>
<protein>
    <recommendedName>
        <fullName evidence="1">DUF7344 domain-containing protein</fullName>
    </recommendedName>
</protein>
<evidence type="ECO:0000259" key="1">
    <source>
        <dbReference type="Pfam" id="PF24035"/>
    </source>
</evidence>
<name>A0A1H0YW76_NATTX</name>
<sequence>MESLTSSQTEEKLSADTILELLANRRRRYLLYALRGREDPIELSTLAEQIAGWEHDVEPDDVAKNEYKSVYVSSVQCHVPKLADAGVVDHNEENHTVVLSDNFEQLEPYLRVVIRDEPENSRLHSALQAESGDGFFSQIRENVARLKQ</sequence>
<dbReference type="OrthoDB" id="248201at2157"/>
<dbReference type="InterPro" id="IPR055768">
    <property type="entry name" value="DUF7344"/>
</dbReference>
<dbReference type="Gene3D" id="1.10.10.10">
    <property type="entry name" value="Winged helix-like DNA-binding domain superfamily/Winged helix DNA-binding domain"/>
    <property type="match status" value="1"/>
</dbReference>
<keyword evidence="3" id="KW-1185">Reference proteome</keyword>